<evidence type="ECO:0000313" key="4">
    <source>
        <dbReference type="Proteomes" id="UP001324115"/>
    </source>
</evidence>
<dbReference type="Pfam" id="PF13499">
    <property type="entry name" value="EF-hand_7"/>
    <property type="match status" value="2"/>
</dbReference>
<gene>
    <name evidence="3" type="ORF">RGQ29_023089</name>
</gene>
<reference evidence="3 4" key="1">
    <citation type="journal article" date="2023" name="G3 (Bethesda)">
        <title>A haplotype-resolved chromosome-scale genome for Quercus rubra L. provides insights into the genetics of adaptive traits for red oak species.</title>
        <authorList>
            <person name="Kapoor B."/>
            <person name="Jenkins J."/>
            <person name="Schmutz J."/>
            <person name="Zhebentyayeva T."/>
            <person name="Kuelheim C."/>
            <person name="Coggeshall M."/>
            <person name="Heim C."/>
            <person name="Lasky J.R."/>
            <person name="Leites L."/>
            <person name="Islam-Faridi N."/>
            <person name="Romero-Severson J."/>
            <person name="DeLeo V.L."/>
            <person name="Lucas S.M."/>
            <person name="Lazic D."/>
            <person name="Gailing O."/>
            <person name="Carlson J."/>
            <person name="Staton M."/>
        </authorList>
    </citation>
    <scope>NUCLEOTIDE SEQUENCE [LARGE SCALE GENOMIC DNA]</scope>
    <source>
        <strain evidence="3">Pseudo-F2</strain>
    </source>
</reference>
<dbReference type="InterPro" id="IPR018247">
    <property type="entry name" value="EF_Hand_1_Ca_BS"/>
</dbReference>
<name>A0AAN7F3U9_QUERU</name>
<organism evidence="3 4">
    <name type="scientific">Quercus rubra</name>
    <name type="common">Northern red oak</name>
    <name type="synonym">Quercus borealis</name>
    <dbReference type="NCBI Taxonomy" id="3512"/>
    <lineage>
        <taxon>Eukaryota</taxon>
        <taxon>Viridiplantae</taxon>
        <taxon>Streptophyta</taxon>
        <taxon>Embryophyta</taxon>
        <taxon>Tracheophyta</taxon>
        <taxon>Spermatophyta</taxon>
        <taxon>Magnoliopsida</taxon>
        <taxon>eudicotyledons</taxon>
        <taxon>Gunneridae</taxon>
        <taxon>Pentapetalae</taxon>
        <taxon>rosids</taxon>
        <taxon>fabids</taxon>
        <taxon>Fagales</taxon>
        <taxon>Fagaceae</taxon>
        <taxon>Quercus</taxon>
    </lineage>
</organism>
<proteinExistence type="predicted"/>
<evidence type="ECO:0000259" key="2">
    <source>
        <dbReference type="PROSITE" id="PS50222"/>
    </source>
</evidence>
<feature type="domain" description="EF-hand" evidence="2">
    <location>
        <begin position="202"/>
        <end position="237"/>
    </location>
</feature>
<dbReference type="PANTHER" id="PTHR23064">
    <property type="entry name" value="TROPONIN"/>
    <property type="match status" value="1"/>
</dbReference>
<dbReference type="InterPro" id="IPR002048">
    <property type="entry name" value="EF_hand_dom"/>
</dbReference>
<dbReference type="Proteomes" id="UP001324115">
    <property type="component" value="Unassembled WGS sequence"/>
</dbReference>
<evidence type="ECO:0000313" key="3">
    <source>
        <dbReference type="EMBL" id="KAK4585697.1"/>
    </source>
</evidence>
<feature type="domain" description="EF-hand" evidence="2">
    <location>
        <begin position="74"/>
        <end position="109"/>
    </location>
</feature>
<dbReference type="Gene3D" id="1.10.238.10">
    <property type="entry name" value="EF-hand"/>
    <property type="match status" value="2"/>
</dbReference>
<dbReference type="GO" id="GO:0005509">
    <property type="term" value="F:calcium ion binding"/>
    <property type="evidence" value="ECO:0007669"/>
    <property type="project" value="InterPro"/>
</dbReference>
<evidence type="ECO:0000256" key="1">
    <source>
        <dbReference type="ARBA" id="ARBA00022837"/>
    </source>
</evidence>
<dbReference type="EMBL" id="JAXUIC010000006">
    <property type="protein sequence ID" value="KAK4585697.1"/>
    <property type="molecule type" value="Genomic_DNA"/>
</dbReference>
<feature type="domain" description="EF-hand" evidence="2">
    <location>
        <begin position="164"/>
        <end position="199"/>
    </location>
</feature>
<keyword evidence="4" id="KW-1185">Reference proteome</keyword>
<accession>A0AAN7F3U9</accession>
<dbReference type="CDD" id="cd00051">
    <property type="entry name" value="EFh"/>
    <property type="match status" value="1"/>
</dbReference>
<dbReference type="PROSITE" id="PS50222">
    <property type="entry name" value="EF_HAND_2"/>
    <property type="match status" value="4"/>
</dbReference>
<protein>
    <recommendedName>
        <fullName evidence="2">EF-hand domain-containing protein</fullName>
    </recommendedName>
</protein>
<dbReference type="InterPro" id="IPR011992">
    <property type="entry name" value="EF-hand-dom_pair"/>
</dbReference>
<feature type="domain" description="EF-hand" evidence="2">
    <location>
        <begin position="110"/>
        <end position="145"/>
    </location>
</feature>
<dbReference type="InterPro" id="IPR052591">
    <property type="entry name" value="CML21-like"/>
</dbReference>
<dbReference type="AlphaFoldDB" id="A0AAN7F3U9"/>
<sequence length="248" mass="28295">MKVFSLGTSQPCPSLKSLSKKVGSMLCRGSSASKYKRLDAKLEKKMVEAKRGSSGYQNFKSINSIILKFPQFREGLKNIGSVFEQYDEDSNGTIDREELKKCLQKLQLHLTEEEVEDLFHSCDIDGSEGIQFNEFIVLLCLIYLLKEPSSNHTTSRLGSPQLEATFDTIIEVFMFLDKNGNGKLNKKDMVKALNETSPWEKSPSHITKSRFKEMDWDKNGKVSFREFLFAFISWVGIDMDEDMPLTET</sequence>
<dbReference type="PROSITE" id="PS00018">
    <property type="entry name" value="EF_HAND_1"/>
    <property type="match status" value="2"/>
</dbReference>
<keyword evidence="1" id="KW-0106">Calcium</keyword>
<dbReference type="SMART" id="SM00054">
    <property type="entry name" value="EFh"/>
    <property type="match status" value="4"/>
</dbReference>
<dbReference type="SUPFAM" id="SSF47473">
    <property type="entry name" value="EF-hand"/>
    <property type="match status" value="1"/>
</dbReference>
<comment type="caution">
    <text evidence="3">The sequence shown here is derived from an EMBL/GenBank/DDBJ whole genome shotgun (WGS) entry which is preliminary data.</text>
</comment>